<dbReference type="SUPFAM" id="SSF52540">
    <property type="entry name" value="P-loop containing nucleoside triphosphate hydrolases"/>
    <property type="match status" value="1"/>
</dbReference>
<keyword evidence="5" id="KW-0547">Nucleotide-binding</keyword>
<dbReference type="InterPro" id="IPR003593">
    <property type="entry name" value="AAA+_ATPase"/>
</dbReference>
<evidence type="ECO:0000256" key="7">
    <source>
        <dbReference type="ARBA" id="ARBA00023136"/>
    </source>
</evidence>
<evidence type="ECO:0000256" key="4">
    <source>
        <dbReference type="ARBA" id="ARBA00022475"/>
    </source>
</evidence>
<dbReference type="PANTHER" id="PTHR43166:SF9">
    <property type="entry name" value="GLUTAMATE_ASPARTATE IMPORT ATP-BINDING PROTEIN GLTL"/>
    <property type="match status" value="1"/>
</dbReference>
<dbReference type="Proteomes" id="UP001157961">
    <property type="component" value="Unassembled WGS sequence"/>
</dbReference>
<evidence type="ECO:0000313" key="9">
    <source>
        <dbReference type="EMBL" id="SMP03999.1"/>
    </source>
</evidence>
<evidence type="ECO:0000256" key="3">
    <source>
        <dbReference type="ARBA" id="ARBA00022448"/>
    </source>
</evidence>
<dbReference type="PANTHER" id="PTHR43166">
    <property type="entry name" value="AMINO ACID IMPORT ATP-BINDING PROTEIN"/>
    <property type="match status" value="1"/>
</dbReference>
<evidence type="ECO:0000256" key="2">
    <source>
        <dbReference type="ARBA" id="ARBA00005417"/>
    </source>
</evidence>
<dbReference type="PROSITE" id="PS50893">
    <property type="entry name" value="ABC_TRANSPORTER_2"/>
    <property type="match status" value="1"/>
</dbReference>
<comment type="similarity">
    <text evidence="2">Belongs to the ABC transporter superfamily.</text>
</comment>
<keyword evidence="3" id="KW-0813">Transport</keyword>
<sequence length="239" mass="26384">MVTSILPLDVKNAVVRRRGKTLLGPVTTTVSDSGLSIVMGPNGAGKTTLLRLLHGMERVSRGGSLRWQIPEEEARARQAFVFQAPIMMRRTALDNVAYPLMTHGVSKKEARQRAGAWLERVGLTDSAQKQATVLSGGERQKLALARALIRKPEILFLDEPCANLDGRATREFETLLMQAFKDGTRVVMSTHDIGQARRLAEDVWFIHHGLILEQTPAAEFFASPKTSEARAFINGDIVE</sequence>
<proteinExistence type="inferred from homology"/>
<dbReference type="EMBL" id="FXTY01000001">
    <property type="protein sequence ID" value="SMP03999.1"/>
    <property type="molecule type" value="Genomic_DNA"/>
</dbReference>
<dbReference type="InterPro" id="IPR017871">
    <property type="entry name" value="ABC_transporter-like_CS"/>
</dbReference>
<evidence type="ECO:0000259" key="8">
    <source>
        <dbReference type="PROSITE" id="PS50893"/>
    </source>
</evidence>
<feature type="domain" description="ABC transporter" evidence="8">
    <location>
        <begin position="8"/>
        <end position="233"/>
    </location>
</feature>
<keyword evidence="7" id="KW-0472">Membrane</keyword>
<dbReference type="InterPro" id="IPR027417">
    <property type="entry name" value="P-loop_NTPase"/>
</dbReference>
<accession>A0ABY1N9D0</accession>
<dbReference type="InterPro" id="IPR050086">
    <property type="entry name" value="MetN_ABC_transporter-like"/>
</dbReference>
<dbReference type="SMART" id="SM00382">
    <property type="entry name" value="AAA"/>
    <property type="match status" value="1"/>
</dbReference>
<gene>
    <name evidence="9" type="ORF">SAMN06265373_101389</name>
</gene>
<dbReference type="InterPro" id="IPR003439">
    <property type="entry name" value="ABC_transporter-like_ATP-bd"/>
</dbReference>
<dbReference type="Gene3D" id="3.40.50.300">
    <property type="entry name" value="P-loop containing nucleotide triphosphate hydrolases"/>
    <property type="match status" value="1"/>
</dbReference>
<evidence type="ECO:0000313" key="10">
    <source>
        <dbReference type="Proteomes" id="UP001157961"/>
    </source>
</evidence>
<name>A0ABY1N9D0_9RHOB</name>
<dbReference type="RefSeq" id="WP_283424248.1">
    <property type="nucleotide sequence ID" value="NZ_FXTY01000001.1"/>
</dbReference>
<dbReference type="GO" id="GO:0005524">
    <property type="term" value="F:ATP binding"/>
    <property type="evidence" value="ECO:0007669"/>
    <property type="project" value="UniProtKB-KW"/>
</dbReference>
<organism evidence="9 10">
    <name type="scientific">Shimia sagamensis</name>
    <dbReference type="NCBI Taxonomy" id="1566352"/>
    <lineage>
        <taxon>Bacteria</taxon>
        <taxon>Pseudomonadati</taxon>
        <taxon>Pseudomonadota</taxon>
        <taxon>Alphaproteobacteria</taxon>
        <taxon>Rhodobacterales</taxon>
        <taxon>Roseobacteraceae</taxon>
    </lineage>
</organism>
<dbReference type="PROSITE" id="PS00211">
    <property type="entry name" value="ABC_TRANSPORTER_1"/>
    <property type="match status" value="1"/>
</dbReference>
<comment type="subcellular location">
    <subcellularLocation>
        <location evidence="1">Cell membrane</location>
        <topology evidence="1">Peripheral membrane protein</topology>
    </subcellularLocation>
</comment>
<dbReference type="Pfam" id="PF00005">
    <property type="entry name" value="ABC_tran"/>
    <property type="match status" value="1"/>
</dbReference>
<evidence type="ECO:0000256" key="1">
    <source>
        <dbReference type="ARBA" id="ARBA00004202"/>
    </source>
</evidence>
<reference evidence="9 10" key="1">
    <citation type="submission" date="2017-05" db="EMBL/GenBank/DDBJ databases">
        <authorList>
            <person name="Varghese N."/>
            <person name="Submissions S."/>
        </authorList>
    </citation>
    <scope>NUCLEOTIDE SEQUENCE [LARGE SCALE GENOMIC DNA]</scope>
    <source>
        <strain evidence="9 10">DSM 29734</strain>
    </source>
</reference>
<protein>
    <submittedName>
        <fullName evidence="9">Phosphate ABC transporter ATP-binding protein, PhoT family</fullName>
    </submittedName>
</protein>
<keyword evidence="4" id="KW-1003">Cell membrane</keyword>
<evidence type="ECO:0000256" key="5">
    <source>
        <dbReference type="ARBA" id="ARBA00022741"/>
    </source>
</evidence>
<keyword evidence="10" id="KW-1185">Reference proteome</keyword>
<evidence type="ECO:0000256" key="6">
    <source>
        <dbReference type="ARBA" id="ARBA00022840"/>
    </source>
</evidence>
<comment type="caution">
    <text evidence="9">The sequence shown here is derived from an EMBL/GenBank/DDBJ whole genome shotgun (WGS) entry which is preliminary data.</text>
</comment>
<keyword evidence="6 9" id="KW-0067">ATP-binding</keyword>